<evidence type="ECO:0000313" key="4">
    <source>
        <dbReference type="Proteomes" id="UP001153069"/>
    </source>
</evidence>
<comment type="caution">
    <text evidence="3">The sequence shown here is derived from an EMBL/GenBank/DDBJ whole genome shotgun (WGS) entry which is preliminary data.</text>
</comment>
<gene>
    <name evidence="3" type="ORF">SEMRO_2031_G311840.1</name>
</gene>
<dbReference type="AlphaFoldDB" id="A0A9N8HVY6"/>
<evidence type="ECO:0008006" key="5">
    <source>
        <dbReference type="Google" id="ProtNLM"/>
    </source>
</evidence>
<sequence length="184" mass="19440">MSAKNHATGTDASIQLEPDTQSQPRTAEGQDAAIEQTALVDGLILPTVQHLPLGNPTHFLRPARQADLSTPGAYAVRAAGLRYDLESGTAPGCNADDHAPWGKSVAAAAAPKPDVLDVVHDVSKLPPKSGVSADVQARKFEGTKQFKNKVLLGILFVLTISMVVLVACISTYIITTMITWCEAV</sequence>
<keyword evidence="2" id="KW-1133">Transmembrane helix</keyword>
<proteinExistence type="predicted"/>
<dbReference type="EMBL" id="CAICTM010002029">
    <property type="protein sequence ID" value="CAB9527622.1"/>
    <property type="molecule type" value="Genomic_DNA"/>
</dbReference>
<accession>A0A9N8HVY6</accession>
<evidence type="ECO:0000313" key="3">
    <source>
        <dbReference type="EMBL" id="CAB9527622.1"/>
    </source>
</evidence>
<organism evidence="3 4">
    <name type="scientific">Seminavis robusta</name>
    <dbReference type="NCBI Taxonomy" id="568900"/>
    <lineage>
        <taxon>Eukaryota</taxon>
        <taxon>Sar</taxon>
        <taxon>Stramenopiles</taxon>
        <taxon>Ochrophyta</taxon>
        <taxon>Bacillariophyta</taxon>
        <taxon>Bacillariophyceae</taxon>
        <taxon>Bacillariophycidae</taxon>
        <taxon>Naviculales</taxon>
        <taxon>Naviculaceae</taxon>
        <taxon>Seminavis</taxon>
    </lineage>
</organism>
<evidence type="ECO:0000256" key="1">
    <source>
        <dbReference type="SAM" id="MobiDB-lite"/>
    </source>
</evidence>
<evidence type="ECO:0000256" key="2">
    <source>
        <dbReference type="SAM" id="Phobius"/>
    </source>
</evidence>
<feature type="transmembrane region" description="Helical" evidence="2">
    <location>
        <begin position="150"/>
        <end position="174"/>
    </location>
</feature>
<reference evidence="3" key="1">
    <citation type="submission" date="2020-06" db="EMBL/GenBank/DDBJ databases">
        <authorList>
            <consortium name="Plant Systems Biology data submission"/>
        </authorList>
    </citation>
    <scope>NUCLEOTIDE SEQUENCE</scope>
    <source>
        <strain evidence="3">D6</strain>
    </source>
</reference>
<name>A0A9N8HVY6_9STRA</name>
<keyword evidence="2" id="KW-0812">Transmembrane</keyword>
<keyword evidence="4" id="KW-1185">Reference proteome</keyword>
<keyword evidence="2" id="KW-0472">Membrane</keyword>
<dbReference type="Proteomes" id="UP001153069">
    <property type="component" value="Unassembled WGS sequence"/>
</dbReference>
<feature type="compositionally biased region" description="Polar residues" evidence="1">
    <location>
        <begin position="1"/>
        <end position="25"/>
    </location>
</feature>
<feature type="region of interest" description="Disordered" evidence="1">
    <location>
        <begin position="1"/>
        <end position="30"/>
    </location>
</feature>
<protein>
    <recommendedName>
        <fullName evidence="5">Transmembrane protein</fullName>
    </recommendedName>
</protein>